<dbReference type="OrthoDB" id="5500060at2"/>
<reference evidence="3 4" key="1">
    <citation type="submission" date="2019-04" db="EMBL/GenBank/DDBJ databases">
        <authorList>
            <person name="Li Y."/>
            <person name="Wang J."/>
        </authorList>
    </citation>
    <scope>NUCLEOTIDE SEQUENCE [LARGE SCALE GENOMIC DNA]</scope>
    <source>
        <strain evidence="3 4">DSM 14668</strain>
    </source>
</reference>
<feature type="transmembrane region" description="Helical" evidence="2">
    <location>
        <begin position="262"/>
        <end position="282"/>
    </location>
</feature>
<accession>A0A4U1JHH6</accession>
<proteinExistence type="predicted"/>
<sequence>MPLHPRTELDADVSRALSALGAETSEPALDALVAPGAAAAALERLPPSAPFLLRAAPPLGSVSSRHGPEPEAPVWIRGTLGGADVRIAPLRLAEGERPTAGRVARLVVTTEERPCCDATTCTNRRTLAAAWVELEREDKSAAPRRLLVAAAVDLDGDRACARVVRAATPLAGAFAAPLEAAEGTLPAPAAPDVQPEEPVLPAGKLARFALRLEGERLVLRDHENQGPRTNARRNTVLGSILLALALALWVQAVRAFRAGDRNLTIGFASAAALVTLSGYAFVSVARFGARYRALSAPLFWAGRDRFVIAPWVSRTGAVDLLPEGRLGAAIAMEEVRGVSTPRRDDLVAVEINSDHGPMDVFLTEDAALAAYWAAALRRALGDMAHPGTRASARKRARERAAGEVPAAAAMNEVTR</sequence>
<evidence type="ECO:0000256" key="1">
    <source>
        <dbReference type="SAM" id="MobiDB-lite"/>
    </source>
</evidence>
<dbReference type="EMBL" id="SSMQ01000004">
    <property type="protein sequence ID" value="TKD12032.1"/>
    <property type="molecule type" value="Genomic_DNA"/>
</dbReference>
<evidence type="ECO:0000256" key="2">
    <source>
        <dbReference type="SAM" id="Phobius"/>
    </source>
</evidence>
<keyword evidence="2" id="KW-1133">Transmembrane helix</keyword>
<gene>
    <name evidence="3" type="ORF">E8A74_05295</name>
</gene>
<keyword evidence="2" id="KW-0812">Transmembrane</keyword>
<dbReference type="Proteomes" id="UP000309215">
    <property type="component" value="Unassembled WGS sequence"/>
</dbReference>
<comment type="caution">
    <text evidence="3">The sequence shown here is derived from an EMBL/GenBank/DDBJ whole genome shotgun (WGS) entry which is preliminary data.</text>
</comment>
<organism evidence="3 4">
    <name type="scientific">Polyangium fumosum</name>
    <dbReference type="NCBI Taxonomy" id="889272"/>
    <lineage>
        <taxon>Bacteria</taxon>
        <taxon>Pseudomonadati</taxon>
        <taxon>Myxococcota</taxon>
        <taxon>Polyangia</taxon>
        <taxon>Polyangiales</taxon>
        <taxon>Polyangiaceae</taxon>
        <taxon>Polyangium</taxon>
    </lineage>
</organism>
<dbReference type="RefSeq" id="WP_136927827.1">
    <property type="nucleotide sequence ID" value="NZ_SSMQ01000004.1"/>
</dbReference>
<dbReference type="AlphaFoldDB" id="A0A4U1JHH6"/>
<protein>
    <submittedName>
        <fullName evidence="3">Uncharacterized protein</fullName>
    </submittedName>
</protein>
<feature type="compositionally biased region" description="Low complexity" evidence="1">
    <location>
        <begin position="402"/>
        <end position="415"/>
    </location>
</feature>
<keyword evidence="2" id="KW-0472">Membrane</keyword>
<feature type="region of interest" description="Disordered" evidence="1">
    <location>
        <begin position="387"/>
        <end position="415"/>
    </location>
</feature>
<evidence type="ECO:0000313" key="4">
    <source>
        <dbReference type="Proteomes" id="UP000309215"/>
    </source>
</evidence>
<evidence type="ECO:0000313" key="3">
    <source>
        <dbReference type="EMBL" id="TKD12032.1"/>
    </source>
</evidence>
<name>A0A4U1JHH6_9BACT</name>
<keyword evidence="4" id="KW-1185">Reference proteome</keyword>
<feature type="transmembrane region" description="Helical" evidence="2">
    <location>
        <begin position="236"/>
        <end position="256"/>
    </location>
</feature>